<protein>
    <recommendedName>
        <fullName evidence="1">HNH endonuclease 5 domain-containing protein</fullName>
    </recommendedName>
</protein>
<dbReference type="Proteomes" id="UP000271817">
    <property type="component" value="Unassembled WGS sequence"/>
</dbReference>
<proteinExistence type="predicted"/>
<dbReference type="EMBL" id="RBTW01000334">
    <property type="protein sequence ID" value="RMU14400.1"/>
    <property type="molecule type" value="Genomic_DNA"/>
</dbReference>
<gene>
    <name evidence="2" type="ORF">ALP33_200150</name>
</gene>
<dbReference type="AlphaFoldDB" id="A0AB37R213"/>
<evidence type="ECO:0000313" key="2">
    <source>
        <dbReference type="EMBL" id="RMU14400.1"/>
    </source>
</evidence>
<dbReference type="InterPro" id="IPR029471">
    <property type="entry name" value="HNH_5"/>
</dbReference>
<name>A0AB37R213_PSEAV</name>
<evidence type="ECO:0000313" key="3">
    <source>
        <dbReference type="Proteomes" id="UP000271817"/>
    </source>
</evidence>
<comment type="caution">
    <text evidence="2">The sequence shown here is derived from an EMBL/GenBank/DDBJ whole genome shotgun (WGS) entry which is preliminary data.</text>
</comment>
<feature type="domain" description="HNH endonuclease 5" evidence="1">
    <location>
        <begin position="3"/>
        <end position="49"/>
    </location>
</feature>
<dbReference type="Pfam" id="PF14279">
    <property type="entry name" value="HNH_5"/>
    <property type="match status" value="1"/>
</dbReference>
<evidence type="ECO:0000259" key="1">
    <source>
        <dbReference type="Pfam" id="PF14279"/>
    </source>
</evidence>
<reference evidence="2 3" key="1">
    <citation type="submission" date="2018-08" db="EMBL/GenBank/DDBJ databases">
        <title>Recombination of ecologically and evolutionarily significant loci maintains genetic cohesion in the Pseudomonas syringae species complex.</title>
        <authorList>
            <person name="Dillon M."/>
            <person name="Thakur S."/>
            <person name="Almeida R.N.D."/>
            <person name="Weir B.S."/>
            <person name="Guttman D.S."/>
        </authorList>
    </citation>
    <scope>NUCLEOTIDE SEQUENCE [LARGE SCALE GENOMIC DNA]</scope>
    <source>
        <strain evidence="2 3">ICMP 3402</strain>
    </source>
</reference>
<sequence length="108" mass="11510">MDCYLCSEPLTFQNDSGEHIIPNSIGGKREVKGFICGACNGAAGETWDSDWGLGSNGTGKSVKPLRHQYRSVPSMCTSLSEKQWRSSAPLAMSLSNSFTVSSNSASLS</sequence>
<organism evidence="2 3">
    <name type="scientific">Pseudomonas amygdali pv. lachrymans</name>
    <name type="common">Pseudomonas syringae pv. lachrymans</name>
    <dbReference type="NCBI Taxonomy" id="53707"/>
    <lineage>
        <taxon>Bacteria</taxon>
        <taxon>Pseudomonadati</taxon>
        <taxon>Pseudomonadota</taxon>
        <taxon>Gammaproteobacteria</taxon>
        <taxon>Pseudomonadales</taxon>
        <taxon>Pseudomonadaceae</taxon>
        <taxon>Pseudomonas</taxon>
        <taxon>Pseudomonas amygdali</taxon>
    </lineage>
</organism>
<accession>A0AB37R213</accession>